<organism evidence="1 2">
    <name type="scientific">Alteromonas macleodii (strain English Channel 673)</name>
    <dbReference type="NCBI Taxonomy" id="1004788"/>
    <lineage>
        <taxon>Bacteria</taxon>
        <taxon>Pseudomonadati</taxon>
        <taxon>Pseudomonadota</taxon>
        <taxon>Gammaproteobacteria</taxon>
        <taxon>Alteromonadales</taxon>
        <taxon>Alteromonadaceae</taxon>
        <taxon>Alteromonas/Salinimonas group</taxon>
        <taxon>Alteromonas</taxon>
    </lineage>
</organism>
<evidence type="ECO:0000313" key="2">
    <source>
        <dbReference type="Proteomes" id="UP000006296"/>
    </source>
</evidence>
<name>A0AB32ZUF4_ALTME</name>
<dbReference type="RefSeq" id="WP_014975636.1">
    <property type="nucleotide sequence ID" value="NC_018678.1"/>
</dbReference>
<gene>
    <name evidence="1" type="ordered locus">AMEC673_02860</name>
</gene>
<reference evidence="2" key="1">
    <citation type="journal article" date="2012" name="Sci. Rep.">
        <title>Genomes of surface isolates of Alteromonas macleodii: the life of a widespread marine opportunistic copiotroph.</title>
        <authorList>
            <person name="Lopez-Perez M."/>
            <person name="Gonzaga A."/>
            <person name="Martin-Cuadrado A.B."/>
            <person name="Onyshchenko O."/>
            <person name="Ghavidel A."/>
            <person name="Ghai R."/>
            <person name="Rodriguez-Valera F."/>
        </authorList>
    </citation>
    <scope>NUCLEOTIDE SEQUENCE [LARGE SCALE GENOMIC DNA]</scope>
    <source>
        <strain evidence="2">English Channel 673</strain>
    </source>
</reference>
<dbReference type="Proteomes" id="UP000006296">
    <property type="component" value="Chromosome"/>
</dbReference>
<protein>
    <submittedName>
        <fullName evidence="1">Uncharacterized protein</fullName>
    </submittedName>
</protein>
<dbReference type="EMBL" id="CP003844">
    <property type="protein sequence ID" value="AFT73273.1"/>
    <property type="molecule type" value="Genomic_DNA"/>
</dbReference>
<dbReference type="Pfam" id="PF20293">
    <property type="entry name" value="MC6"/>
    <property type="match status" value="1"/>
</dbReference>
<sequence>MILPTKHLSPRRAVISVASEIHPLIKRRSTVSSIWNDLQEQHKVSRRVGEVSYDWFILALDFLYLMGKVDYEEGYIRKVKSL</sequence>
<accession>A0AB32ZUF4</accession>
<proteinExistence type="predicted"/>
<dbReference type="KEGG" id="amg:AMEC673_02860"/>
<dbReference type="InterPro" id="IPR046897">
    <property type="entry name" value="ABC-3C_MC6"/>
</dbReference>
<evidence type="ECO:0000313" key="1">
    <source>
        <dbReference type="EMBL" id="AFT73273.1"/>
    </source>
</evidence>
<dbReference type="AlphaFoldDB" id="A0AB32ZUF4"/>